<evidence type="ECO:0000256" key="8">
    <source>
        <dbReference type="PIRSR" id="PIRSR634016-1"/>
    </source>
</evidence>
<dbReference type="GO" id="GO:0070006">
    <property type="term" value="F:metalloaminopeptidase activity"/>
    <property type="evidence" value="ECO:0007669"/>
    <property type="project" value="TreeGrafter"/>
</dbReference>
<dbReference type="SUPFAM" id="SSF63737">
    <property type="entry name" value="Leukotriene A4 hydrolase N-terminal domain"/>
    <property type="match status" value="1"/>
</dbReference>
<keyword evidence="16" id="KW-1185">Reference proteome</keyword>
<proteinExistence type="inferred from homology"/>
<dbReference type="FunFam" id="1.25.50.20:FF:000002">
    <property type="entry name" value="Aminopeptidase"/>
    <property type="match status" value="1"/>
</dbReference>
<feature type="domain" description="ERAP1-like C-terminal" evidence="13">
    <location>
        <begin position="525"/>
        <end position="836"/>
    </location>
</feature>
<dbReference type="GO" id="GO:0008270">
    <property type="term" value="F:zinc ion binding"/>
    <property type="evidence" value="ECO:0007669"/>
    <property type="project" value="UniProtKB-UniRule"/>
</dbReference>
<organism evidence="15 16">
    <name type="scientific">Polysphondylium violaceum</name>
    <dbReference type="NCBI Taxonomy" id="133409"/>
    <lineage>
        <taxon>Eukaryota</taxon>
        <taxon>Amoebozoa</taxon>
        <taxon>Evosea</taxon>
        <taxon>Eumycetozoa</taxon>
        <taxon>Dictyostelia</taxon>
        <taxon>Dictyosteliales</taxon>
        <taxon>Dictyosteliaceae</taxon>
        <taxon>Polysphondylium</taxon>
    </lineage>
</organism>
<evidence type="ECO:0000256" key="11">
    <source>
        <dbReference type="RuleBase" id="RU364040"/>
    </source>
</evidence>
<dbReference type="Proteomes" id="UP000695562">
    <property type="component" value="Unassembled WGS sequence"/>
</dbReference>
<dbReference type="InterPro" id="IPR034016">
    <property type="entry name" value="M1_APN-typ"/>
</dbReference>
<evidence type="ECO:0000259" key="12">
    <source>
        <dbReference type="Pfam" id="PF01433"/>
    </source>
</evidence>
<protein>
    <recommendedName>
        <fullName evidence="11">Aminopeptidase</fullName>
        <ecNumber evidence="11">3.4.11.-</ecNumber>
    </recommendedName>
</protein>
<keyword evidence="4 9" id="KW-0479">Metal-binding</keyword>
<dbReference type="InterPro" id="IPR024571">
    <property type="entry name" value="ERAP1-like_C_dom"/>
</dbReference>
<dbReference type="CDD" id="cd09601">
    <property type="entry name" value="M1_APN-Q_like"/>
    <property type="match status" value="1"/>
</dbReference>
<comment type="caution">
    <text evidence="15">The sequence shown here is derived from an EMBL/GenBank/DDBJ whole genome shotgun (WGS) entry which is preliminary data.</text>
</comment>
<evidence type="ECO:0000256" key="3">
    <source>
        <dbReference type="ARBA" id="ARBA00022670"/>
    </source>
</evidence>
<sequence length="858" mass="97250">MCDHKHLVDKNDRLVLPNNVVPNTYDLHITPDLKNFTFKGEVDITVEVTKPSKTITIHSIELVIHTAKLGDQVASKIEYYVPEEVAILTFEKEIEPVKSAKLSLTFDGILNDQLKGFYRSKYVVDGEDRYLGTTQFEATDARRAFPCFDEPALKAVYNVKLTVQSHLTALSNMDVTETVENADNTKTVSFATTPIMSTYLVAFIVGELSYVEAYTPEKIRVRIYKTISQTESSEFALDVATKALSLFINYFGIPFPLSKCDHIAIPDFSFGAMENWGLITYRESILLTSEKTTLLTKQRIANVIGHELAHQWFGNLVTMEWWSQLWLNEGFATFMGYFVTDKIFPEWNVWLDFSDTYRSGALSLDSLANSHPIEVPVRSSSQINEIFDAISYNKGSCVIQMIEGRLGDNFRKGLNHYLNKHSYKNTNTEDLWESLSLLSGIDIKTFIDSFTKYSGYPVIDFKTTQTPGTFELTQKQFRLDGSAEQPTDPIWNNYIKVETASGSSEFILDKKSDTLTVPNFKQGDWIKPNFGQTGYYRINYDPAVLATLIPRIKSLELPSVDRLNLITDMYNLCKTGSVSISSYMDLIVSYSNETESPIWNTICDNLLALATFVHDQPYYPKFASIVSKLLKPISKKLGFDPIKGERSSDTLLRDKILATIGEFGDQEVIQESKKRFELFKNDPSSLPVDIRSAVLANVIKNGGETEQQDIIDRYLKTTAASERTSFLAAIAKSPKQELVEKALDFSLSSNVRSQDTYIVWVMTPSALKPVVWQYLIKNFKSIYAKFPDSGLFPRMISGSLQPKMEESRIAEVEKFFTENPVPAAARSIKQDIERIRINSKWANSFIPTLGEWVEKHSQ</sequence>
<dbReference type="GO" id="GO:0043171">
    <property type="term" value="P:peptide catabolic process"/>
    <property type="evidence" value="ECO:0007669"/>
    <property type="project" value="TreeGrafter"/>
</dbReference>
<dbReference type="InterPro" id="IPR042097">
    <property type="entry name" value="Aminopeptidase_N-like_N_sf"/>
</dbReference>
<dbReference type="Pfam" id="PF01433">
    <property type="entry name" value="Peptidase_M1"/>
    <property type="match status" value="1"/>
</dbReference>
<dbReference type="GO" id="GO:0005737">
    <property type="term" value="C:cytoplasm"/>
    <property type="evidence" value="ECO:0007669"/>
    <property type="project" value="TreeGrafter"/>
</dbReference>
<feature type="binding site" evidence="9">
    <location>
        <position position="310"/>
    </location>
    <ligand>
        <name>Zn(2+)</name>
        <dbReference type="ChEBI" id="CHEBI:29105"/>
        <note>catalytic</note>
    </ligand>
</feature>
<keyword evidence="7 11" id="KW-0482">Metalloprotease</keyword>
<keyword evidence="5 11" id="KW-0378">Hydrolase</keyword>
<evidence type="ECO:0000256" key="4">
    <source>
        <dbReference type="ARBA" id="ARBA00022723"/>
    </source>
</evidence>
<dbReference type="EMBL" id="AJWJ01000348">
    <property type="protein sequence ID" value="KAF2071698.1"/>
    <property type="molecule type" value="Genomic_DNA"/>
</dbReference>
<evidence type="ECO:0000256" key="7">
    <source>
        <dbReference type="ARBA" id="ARBA00023049"/>
    </source>
</evidence>
<dbReference type="Gene3D" id="2.60.40.1910">
    <property type="match status" value="1"/>
</dbReference>
<dbReference type="PANTHER" id="PTHR11533:SF174">
    <property type="entry name" value="PUROMYCIN-SENSITIVE AMINOPEPTIDASE-RELATED"/>
    <property type="match status" value="1"/>
</dbReference>
<dbReference type="GO" id="GO:0006508">
    <property type="term" value="P:proteolysis"/>
    <property type="evidence" value="ECO:0007669"/>
    <property type="project" value="UniProtKB-KW"/>
</dbReference>
<dbReference type="PANTHER" id="PTHR11533">
    <property type="entry name" value="PROTEASE M1 ZINC METALLOPROTEASE"/>
    <property type="match status" value="1"/>
</dbReference>
<dbReference type="Pfam" id="PF17900">
    <property type="entry name" value="Peptidase_M1_N"/>
    <property type="match status" value="1"/>
</dbReference>
<dbReference type="FunFam" id="2.60.40.1730:FF:000002">
    <property type="entry name" value="Aminopeptidase"/>
    <property type="match status" value="1"/>
</dbReference>
<feature type="domain" description="Peptidase M1 membrane alanine aminopeptidase" evidence="12">
    <location>
        <begin position="235"/>
        <end position="450"/>
    </location>
</feature>
<dbReference type="InterPro" id="IPR027268">
    <property type="entry name" value="Peptidase_M4/M1_CTD_sf"/>
</dbReference>
<dbReference type="FunFam" id="1.10.390.10:FF:000001">
    <property type="entry name" value="Aminopeptidase"/>
    <property type="match status" value="1"/>
</dbReference>
<reference evidence="15" key="1">
    <citation type="submission" date="2020-01" db="EMBL/GenBank/DDBJ databases">
        <title>Development of genomics and gene disruption for Polysphondylium violaceum indicates a role for the polyketide synthase stlB in stalk morphogenesis.</title>
        <authorList>
            <person name="Narita B."/>
            <person name="Kawabe Y."/>
            <person name="Kin K."/>
            <person name="Saito T."/>
            <person name="Gibbs R."/>
            <person name="Kuspa A."/>
            <person name="Muzny D."/>
            <person name="Queller D."/>
            <person name="Richards S."/>
            <person name="Strassman J."/>
            <person name="Sucgang R."/>
            <person name="Worley K."/>
            <person name="Schaap P."/>
        </authorList>
    </citation>
    <scope>NUCLEOTIDE SEQUENCE</scope>
    <source>
        <strain evidence="15">QSvi11</strain>
    </source>
</reference>
<dbReference type="OrthoDB" id="15827at2759"/>
<feature type="domain" description="Aminopeptidase N-like N-terminal" evidence="14">
    <location>
        <begin position="21"/>
        <end position="200"/>
    </location>
</feature>
<gene>
    <name evidence="15" type="ORF">CYY_006979</name>
</gene>
<feature type="binding site" evidence="9">
    <location>
        <position position="306"/>
    </location>
    <ligand>
        <name>Zn(2+)</name>
        <dbReference type="ChEBI" id="CHEBI:29105"/>
        <note>catalytic</note>
    </ligand>
</feature>
<dbReference type="Pfam" id="PF11838">
    <property type="entry name" value="ERAP1_C"/>
    <property type="match status" value="1"/>
</dbReference>
<dbReference type="Gene3D" id="2.60.40.1730">
    <property type="entry name" value="tricorn interacting facor f3 domain"/>
    <property type="match status" value="1"/>
</dbReference>
<dbReference type="InterPro" id="IPR045357">
    <property type="entry name" value="Aminopeptidase_N-like_N"/>
</dbReference>
<comment type="similarity">
    <text evidence="1 11">Belongs to the peptidase M1 family.</text>
</comment>
<dbReference type="Gene3D" id="1.25.50.20">
    <property type="match status" value="1"/>
</dbReference>
<evidence type="ECO:0000313" key="15">
    <source>
        <dbReference type="EMBL" id="KAF2071698.1"/>
    </source>
</evidence>
<dbReference type="InterPro" id="IPR001930">
    <property type="entry name" value="Peptidase_M1"/>
</dbReference>
<keyword evidence="6 9" id="KW-0862">Zinc</keyword>
<evidence type="ECO:0000256" key="1">
    <source>
        <dbReference type="ARBA" id="ARBA00010136"/>
    </source>
</evidence>
<keyword evidence="3 11" id="KW-0645">Protease</keyword>
<evidence type="ECO:0000313" key="16">
    <source>
        <dbReference type="Proteomes" id="UP000695562"/>
    </source>
</evidence>
<evidence type="ECO:0000256" key="6">
    <source>
        <dbReference type="ARBA" id="ARBA00022833"/>
    </source>
</evidence>
<evidence type="ECO:0000256" key="9">
    <source>
        <dbReference type="PIRSR" id="PIRSR634016-3"/>
    </source>
</evidence>
<evidence type="ECO:0000256" key="5">
    <source>
        <dbReference type="ARBA" id="ARBA00022801"/>
    </source>
</evidence>
<feature type="active site" description="Proton acceptor" evidence="8">
    <location>
        <position position="307"/>
    </location>
</feature>
<dbReference type="InterPro" id="IPR050344">
    <property type="entry name" value="Peptidase_M1_aminopeptidases"/>
</dbReference>
<feature type="site" description="Transition state stabilizer" evidence="10">
    <location>
        <position position="392"/>
    </location>
</feature>
<dbReference type="PRINTS" id="PR00756">
    <property type="entry name" value="ALADIPTASE"/>
</dbReference>
<dbReference type="SUPFAM" id="SSF55486">
    <property type="entry name" value="Metalloproteases ('zincins'), catalytic domain"/>
    <property type="match status" value="1"/>
</dbReference>
<dbReference type="Gene3D" id="1.10.390.10">
    <property type="entry name" value="Neutral Protease Domain 2"/>
    <property type="match status" value="1"/>
</dbReference>
<keyword evidence="2 11" id="KW-0031">Aminopeptidase</keyword>
<comment type="cofactor">
    <cofactor evidence="9 11">
        <name>Zn(2+)</name>
        <dbReference type="ChEBI" id="CHEBI:29105"/>
    </cofactor>
    <text evidence="9 11">Binds 1 zinc ion per subunit.</text>
</comment>
<evidence type="ECO:0000259" key="14">
    <source>
        <dbReference type="Pfam" id="PF17900"/>
    </source>
</evidence>
<evidence type="ECO:0000259" key="13">
    <source>
        <dbReference type="Pfam" id="PF11838"/>
    </source>
</evidence>
<accession>A0A8J4UYB8</accession>
<name>A0A8J4UYB8_9MYCE</name>
<dbReference type="GO" id="GO:0016020">
    <property type="term" value="C:membrane"/>
    <property type="evidence" value="ECO:0007669"/>
    <property type="project" value="TreeGrafter"/>
</dbReference>
<dbReference type="GO" id="GO:0042277">
    <property type="term" value="F:peptide binding"/>
    <property type="evidence" value="ECO:0007669"/>
    <property type="project" value="TreeGrafter"/>
</dbReference>
<evidence type="ECO:0000256" key="2">
    <source>
        <dbReference type="ARBA" id="ARBA00022438"/>
    </source>
</evidence>
<feature type="binding site" evidence="9">
    <location>
        <position position="329"/>
    </location>
    <ligand>
        <name>Zn(2+)</name>
        <dbReference type="ChEBI" id="CHEBI:29105"/>
        <note>catalytic</note>
    </ligand>
</feature>
<dbReference type="InterPro" id="IPR014782">
    <property type="entry name" value="Peptidase_M1_dom"/>
</dbReference>
<dbReference type="GO" id="GO:0005615">
    <property type="term" value="C:extracellular space"/>
    <property type="evidence" value="ECO:0007669"/>
    <property type="project" value="TreeGrafter"/>
</dbReference>
<dbReference type="AlphaFoldDB" id="A0A8J4UYB8"/>
<evidence type="ECO:0000256" key="10">
    <source>
        <dbReference type="PIRSR" id="PIRSR634016-4"/>
    </source>
</evidence>
<dbReference type="EC" id="3.4.11.-" evidence="11"/>